<proteinExistence type="predicted"/>
<dbReference type="InterPro" id="IPR008271">
    <property type="entry name" value="Ser/Thr_kinase_AS"/>
</dbReference>
<evidence type="ECO:0000259" key="12">
    <source>
        <dbReference type="PROSITE" id="PS51178"/>
    </source>
</evidence>
<evidence type="ECO:0000256" key="5">
    <source>
        <dbReference type="ARBA" id="ARBA00022777"/>
    </source>
</evidence>
<feature type="domain" description="PASTA" evidence="12">
    <location>
        <begin position="393"/>
        <end position="460"/>
    </location>
</feature>
<dbReference type="InterPro" id="IPR000719">
    <property type="entry name" value="Prot_kinase_dom"/>
</dbReference>
<dbReference type="PANTHER" id="PTHR43289">
    <property type="entry name" value="MITOGEN-ACTIVATED PROTEIN KINASE KINASE KINASE 20-RELATED"/>
    <property type="match status" value="1"/>
</dbReference>
<evidence type="ECO:0000313" key="13">
    <source>
        <dbReference type="EMBL" id="MFD1529371.1"/>
    </source>
</evidence>
<comment type="caution">
    <text evidence="13">The sequence shown here is derived from an EMBL/GenBank/DDBJ whole genome shotgun (WGS) entry which is preliminary data.</text>
</comment>
<dbReference type="NCBIfam" id="NF033483">
    <property type="entry name" value="PknB_PASTA_kin"/>
    <property type="match status" value="1"/>
</dbReference>
<dbReference type="Gene3D" id="3.30.200.20">
    <property type="entry name" value="Phosphorylase Kinase, domain 1"/>
    <property type="match status" value="1"/>
</dbReference>
<dbReference type="Pfam" id="PF00069">
    <property type="entry name" value="Pkinase"/>
    <property type="match status" value="1"/>
</dbReference>
<organism evidence="13 14">
    <name type="scientific">Pseudonocardia aurantiaca</name>
    <dbReference type="NCBI Taxonomy" id="75290"/>
    <lineage>
        <taxon>Bacteria</taxon>
        <taxon>Bacillati</taxon>
        <taxon>Actinomycetota</taxon>
        <taxon>Actinomycetes</taxon>
        <taxon>Pseudonocardiales</taxon>
        <taxon>Pseudonocardiaceae</taxon>
        <taxon>Pseudonocardia</taxon>
    </lineage>
</organism>
<evidence type="ECO:0000256" key="6">
    <source>
        <dbReference type="ARBA" id="ARBA00022840"/>
    </source>
</evidence>
<evidence type="ECO:0000256" key="3">
    <source>
        <dbReference type="ARBA" id="ARBA00022679"/>
    </source>
</evidence>
<evidence type="ECO:0000256" key="1">
    <source>
        <dbReference type="ARBA" id="ARBA00012513"/>
    </source>
</evidence>
<keyword evidence="3" id="KW-0808">Transferase</keyword>
<dbReference type="RefSeq" id="WP_343984549.1">
    <property type="nucleotide sequence ID" value="NZ_BAAAJG010000024.1"/>
</dbReference>
<keyword evidence="14" id="KW-1185">Reference proteome</keyword>
<evidence type="ECO:0000256" key="4">
    <source>
        <dbReference type="ARBA" id="ARBA00022741"/>
    </source>
</evidence>
<name>A0ABW4FFQ0_9PSEU</name>
<evidence type="ECO:0000256" key="10">
    <source>
        <dbReference type="SAM" id="Phobius"/>
    </source>
</evidence>
<feature type="region of interest" description="Disordered" evidence="9">
    <location>
        <begin position="313"/>
        <end position="361"/>
    </location>
</feature>
<dbReference type="CDD" id="cd06577">
    <property type="entry name" value="PASTA_pknB"/>
    <property type="match status" value="3"/>
</dbReference>
<evidence type="ECO:0000256" key="8">
    <source>
        <dbReference type="ARBA" id="ARBA00048679"/>
    </source>
</evidence>
<keyword evidence="6" id="KW-0067">ATP-binding</keyword>
<feature type="domain" description="PASTA" evidence="12">
    <location>
        <begin position="534"/>
        <end position="600"/>
    </location>
</feature>
<keyword evidence="10" id="KW-0472">Membrane</keyword>
<dbReference type="Gene3D" id="3.30.10.20">
    <property type="match status" value="3"/>
</dbReference>
<keyword evidence="2" id="KW-0723">Serine/threonine-protein kinase</keyword>
<evidence type="ECO:0000256" key="2">
    <source>
        <dbReference type="ARBA" id="ARBA00022527"/>
    </source>
</evidence>
<feature type="transmembrane region" description="Helical" evidence="10">
    <location>
        <begin position="370"/>
        <end position="392"/>
    </location>
</feature>
<dbReference type="Gene3D" id="1.10.510.10">
    <property type="entry name" value="Transferase(Phosphotransferase) domain 1"/>
    <property type="match status" value="1"/>
</dbReference>
<dbReference type="SMART" id="SM00220">
    <property type="entry name" value="S_TKc"/>
    <property type="match status" value="1"/>
</dbReference>
<comment type="catalytic activity">
    <reaction evidence="7">
        <text>L-threonyl-[protein] + ATP = O-phospho-L-threonyl-[protein] + ADP + H(+)</text>
        <dbReference type="Rhea" id="RHEA:46608"/>
        <dbReference type="Rhea" id="RHEA-COMP:11060"/>
        <dbReference type="Rhea" id="RHEA-COMP:11605"/>
        <dbReference type="ChEBI" id="CHEBI:15378"/>
        <dbReference type="ChEBI" id="CHEBI:30013"/>
        <dbReference type="ChEBI" id="CHEBI:30616"/>
        <dbReference type="ChEBI" id="CHEBI:61977"/>
        <dbReference type="ChEBI" id="CHEBI:456216"/>
        <dbReference type="EC" id="2.7.11.1"/>
    </reaction>
</comment>
<dbReference type="EC" id="2.7.11.1" evidence="1"/>
<feature type="domain" description="Protein kinase" evidence="11">
    <location>
        <begin position="13"/>
        <end position="276"/>
    </location>
</feature>
<dbReference type="SMART" id="SM00740">
    <property type="entry name" value="PASTA"/>
    <property type="match status" value="3"/>
</dbReference>
<feature type="compositionally biased region" description="Low complexity" evidence="9">
    <location>
        <begin position="320"/>
        <end position="335"/>
    </location>
</feature>
<dbReference type="Proteomes" id="UP001597145">
    <property type="component" value="Unassembled WGS sequence"/>
</dbReference>
<evidence type="ECO:0000259" key="11">
    <source>
        <dbReference type="PROSITE" id="PS50011"/>
    </source>
</evidence>
<gene>
    <name evidence="13" type="primary">pknB</name>
    <name evidence="13" type="ORF">ACFSCY_07935</name>
</gene>
<keyword evidence="4" id="KW-0547">Nucleotide-binding</keyword>
<dbReference type="CDD" id="cd14014">
    <property type="entry name" value="STKc_PknB_like"/>
    <property type="match status" value="1"/>
</dbReference>
<evidence type="ECO:0000256" key="7">
    <source>
        <dbReference type="ARBA" id="ARBA00047899"/>
    </source>
</evidence>
<reference evidence="14" key="1">
    <citation type="journal article" date="2019" name="Int. J. Syst. Evol. Microbiol.">
        <title>The Global Catalogue of Microorganisms (GCM) 10K type strain sequencing project: providing services to taxonomists for standard genome sequencing and annotation.</title>
        <authorList>
            <consortium name="The Broad Institute Genomics Platform"/>
            <consortium name="The Broad Institute Genome Sequencing Center for Infectious Disease"/>
            <person name="Wu L."/>
            <person name="Ma J."/>
        </authorList>
    </citation>
    <scope>NUCLEOTIDE SEQUENCE [LARGE SCALE GENOMIC DNA]</scope>
    <source>
        <strain evidence="14">JCM 12165</strain>
    </source>
</reference>
<dbReference type="PANTHER" id="PTHR43289:SF34">
    <property type="entry name" value="SERINE_THREONINE-PROTEIN KINASE YBDM-RELATED"/>
    <property type="match status" value="1"/>
</dbReference>
<dbReference type="SUPFAM" id="SSF56112">
    <property type="entry name" value="Protein kinase-like (PK-like)"/>
    <property type="match status" value="1"/>
</dbReference>
<dbReference type="EMBL" id="JBHUCP010000005">
    <property type="protein sequence ID" value="MFD1529371.1"/>
    <property type="molecule type" value="Genomic_DNA"/>
</dbReference>
<evidence type="ECO:0000313" key="14">
    <source>
        <dbReference type="Proteomes" id="UP001597145"/>
    </source>
</evidence>
<keyword evidence="10" id="KW-1133">Transmembrane helix</keyword>
<dbReference type="InterPro" id="IPR011009">
    <property type="entry name" value="Kinase-like_dom_sf"/>
</dbReference>
<feature type="domain" description="PASTA" evidence="12">
    <location>
        <begin position="461"/>
        <end position="529"/>
    </location>
</feature>
<protein>
    <recommendedName>
        <fullName evidence="1">non-specific serine/threonine protein kinase</fullName>
        <ecNumber evidence="1">2.7.11.1</ecNumber>
    </recommendedName>
</protein>
<evidence type="ECO:0000256" key="9">
    <source>
        <dbReference type="SAM" id="MobiDB-lite"/>
    </source>
</evidence>
<dbReference type="PROSITE" id="PS00108">
    <property type="entry name" value="PROTEIN_KINASE_ST"/>
    <property type="match status" value="1"/>
</dbReference>
<accession>A0ABW4FFQ0</accession>
<dbReference type="Pfam" id="PF03793">
    <property type="entry name" value="PASTA"/>
    <property type="match status" value="3"/>
</dbReference>
<sequence length="600" mass="62944">MNAPPAALLDARYQVGPVLARGGMSTVYRGTDIRLDRPVAIKVMEPRLAADPAFRARFEREARSAARIDHPAVVGVHDQGEHFGHGSDGPVLFLVMELVEGGTLRDVLRARGALGVPAAFAVMEQVLAGLAEAHRLGLVHRDVKPENVLISRAGEVKVADFGLVTAAAQAGASHAGMIMGTVAYLSPEQVATGQADQRSDVYAAGVLFYELLTGAPPYTGDTALSVAYRHVNSDVPAPSLIAGDVPPELDDLVRRATRRDPAARPLDAAAMLAELRRVAARLEVPRVLPPVPPPRPIEEQDTIPAGPRRVDAGTGTHRIGAPVPAASGPGGTRTMPRPPTDGPGGANHHPTVAGHEPPPHLRARRRSRRVFAAWIAIVLVLALIVGLTAWWLGVGRWTAMPAVIGLEQTTAQQLVNQADLVVRLTEAHDDGVAAGLVANSDPAPEARLLRGSVVELRVSAGRPTVPAVAPGTAIAAAEQALRDARLTPVQATDANEYSSTVPAGAVIRTAPDEGEALPIGAPVTLVVSRGVQPEPERVRVPLVIGERYEKASDALDEVGLDAEENSSGFPFRRENGVVIGQDPGPGSLVDPGTTITLDTI</sequence>
<keyword evidence="10" id="KW-0812">Transmembrane</keyword>
<comment type="catalytic activity">
    <reaction evidence="8">
        <text>L-seryl-[protein] + ATP = O-phospho-L-seryl-[protein] + ADP + H(+)</text>
        <dbReference type="Rhea" id="RHEA:17989"/>
        <dbReference type="Rhea" id="RHEA-COMP:9863"/>
        <dbReference type="Rhea" id="RHEA-COMP:11604"/>
        <dbReference type="ChEBI" id="CHEBI:15378"/>
        <dbReference type="ChEBI" id="CHEBI:29999"/>
        <dbReference type="ChEBI" id="CHEBI:30616"/>
        <dbReference type="ChEBI" id="CHEBI:83421"/>
        <dbReference type="ChEBI" id="CHEBI:456216"/>
        <dbReference type="EC" id="2.7.11.1"/>
    </reaction>
</comment>
<dbReference type="PROSITE" id="PS51178">
    <property type="entry name" value="PASTA"/>
    <property type="match status" value="3"/>
</dbReference>
<dbReference type="PROSITE" id="PS50011">
    <property type="entry name" value="PROTEIN_KINASE_DOM"/>
    <property type="match status" value="1"/>
</dbReference>
<dbReference type="InterPro" id="IPR005543">
    <property type="entry name" value="PASTA_dom"/>
</dbReference>
<dbReference type="GO" id="GO:0016301">
    <property type="term" value="F:kinase activity"/>
    <property type="evidence" value="ECO:0007669"/>
    <property type="project" value="UniProtKB-KW"/>
</dbReference>
<keyword evidence="5 13" id="KW-0418">Kinase</keyword>